<dbReference type="eggNOG" id="COG3210">
    <property type="taxonomic scope" value="Bacteria"/>
</dbReference>
<dbReference type="Gene3D" id="2.160.20.10">
    <property type="entry name" value="Single-stranded right-handed beta-helix, Pectin lyase-like"/>
    <property type="match status" value="1"/>
</dbReference>
<dbReference type="AlphaFoldDB" id="A9BSQ9"/>
<accession>A9BSQ9</accession>
<dbReference type="SMART" id="SM00912">
    <property type="entry name" value="Haemagg_act"/>
    <property type="match status" value="1"/>
</dbReference>
<dbReference type="InterPro" id="IPR011050">
    <property type="entry name" value="Pectin_lyase_fold/virulence"/>
</dbReference>
<evidence type="ECO:0000259" key="1">
    <source>
        <dbReference type="SMART" id="SM00912"/>
    </source>
</evidence>
<dbReference type="NCBIfam" id="TIGR01731">
    <property type="entry name" value="fil_hemag_20aa"/>
    <property type="match status" value="2"/>
</dbReference>
<keyword evidence="3" id="KW-1185">Reference proteome</keyword>
<name>A9BSQ9_DELAS</name>
<organism evidence="2 3">
    <name type="scientific">Delftia acidovorans (strain DSM 14801 / SPH-1)</name>
    <dbReference type="NCBI Taxonomy" id="398578"/>
    <lineage>
        <taxon>Bacteria</taxon>
        <taxon>Pseudomonadati</taxon>
        <taxon>Pseudomonadota</taxon>
        <taxon>Betaproteobacteria</taxon>
        <taxon>Burkholderiales</taxon>
        <taxon>Comamonadaceae</taxon>
        <taxon>Delftia</taxon>
    </lineage>
</organism>
<dbReference type="HOGENOM" id="CLU_397246_0_0_4"/>
<reference evidence="3" key="2">
    <citation type="submission" date="2007-11" db="EMBL/GenBank/DDBJ databases">
        <title>Complete sequence of Delftia acidovorans DSM 14801 / SPH-1.</title>
        <authorList>
            <person name="Copeland A."/>
            <person name="Lucas S."/>
            <person name="Lapidus A."/>
            <person name="Barry K."/>
            <person name="Glavina del Rio T."/>
            <person name="Dalin E."/>
            <person name="Tice H."/>
            <person name="Pitluck S."/>
            <person name="Lowry S."/>
            <person name="Clum A."/>
            <person name="Schmutz J."/>
            <person name="Larimer F."/>
            <person name="Land M."/>
            <person name="Hauser L."/>
            <person name="Kyrpides N."/>
            <person name="Kim E."/>
            <person name="Schleheck D."/>
            <person name="Richardson P."/>
        </authorList>
    </citation>
    <scope>NUCLEOTIDE SEQUENCE [LARGE SCALE GENOMIC DNA]</scope>
    <source>
        <strain evidence="3">DSM 14801 / SPH-1</strain>
    </source>
</reference>
<dbReference type="STRING" id="398578.Daci_1420"/>
<gene>
    <name evidence="2" type="ordered locus">Daci_1420</name>
</gene>
<feature type="domain" description="Filamentous haemagglutinin FhaB/tRNA nuclease CdiA-like TPS" evidence="1">
    <location>
        <begin position="65"/>
        <end position="166"/>
    </location>
</feature>
<dbReference type="Proteomes" id="UP000000784">
    <property type="component" value="Chromosome"/>
</dbReference>
<dbReference type="InterPro" id="IPR010069">
    <property type="entry name" value="CdiA_FHA1_rpt"/>
</dbReference>
<dbReference type="EMBL" id="CP000884">
    <property type="protein sequence ID" value="ABX34064.1"/>
    <property type="molecule type" value="Genomic_DNA"/>
</dbReference>
<reference evidence="2 3" key="1">
    <citation type="journal article" date="2004" name="Appl. Environ. Microbiol.">
        <title>Mineralization of individual congeners of linear alkylbenzenesulfonate by defined pairs of heterotrophic bacteria.</title>
        <authorList>
            <person name="Schleheck D."/>
            <person name="Knepper T.P."/>
            <person name="Fischer K."/>
            <person name="Cook A.M."/>
        </authorList>
    </citation>
    <scope>NUCLEOTIDE SEQUENCE [LARGE SCALE GENOMIC DNA]</scope>
    <source>
        <strain evidence="3">DSM 14801 / SPH-1</strain>
    </source>
</reference>
<dbReference type="Pfam" id="PF05860">
    <property type="entry name" value="TPS"/>
    <property type="match status" value="1"/>
</dbReference>
<dbReference type="NCBIfam" id="TIGR01901">
    <property type="entry name" value="adhes_NPXG"/>
    <property type="match status" value="1"/>
</dbReference>
<protein>
    <submittedName>
        <fullName evidence="2">Filamentous haemagglutinin family outer membrane protein</fullName>
    </submittedName>
</protein>
<dbReference type="InterPro" id="IPR008638">
    <property type="entry name" value="FhaB/CdiA-like_TPS"/>
</dbReference>
<dbReference type="SUPFAM" id="SSF51126">
    <property type="entry name" value="Pectin lyase-like"/>
    <property type="match status" value="1"/>
</dbReference>
<sequence>MDRLATVPGAWGGWLCNMKKSMGGAALCGALGVIVCGWGAVGEVRSEVVSRVTALPDSATRVNMGDGGRVQVTPAQVTDGVSYNGFSQFDVGKAGLTFLNEGVKARTIVAEVFSAAPSHITGTIDVNGPRANLIFANQNGIRVNGGSFVNFGSVALTTGAVTLRDQLQPSGYVQRLVDVHTKQGEIVIGEQGVTGNLIRLEMIAKSIALQGAVTNEFSSSSALVRMVAGESTAQFDTAASPTDNLTPWVYYEGGKARSTALAVDLNADSKVTSGRIEILVTDQGAGVRNQGQMVASAGDFRLTSTGQLEQIGGKVQAQGQVDIRSQEIVLSSRGEESSLLAAGSRVRLQADGSIRNLGGEISGQQGVGDAEDAHAVVLKAGGDIEHRTPVGASKTALIFGKEGSVFLDSGRGLDSVNARIVSNSDLFIRGAADVRNESVHIAGAGQSDWQSHSVFKRRKGYSVDMGELADPANQAYWVAQGNVKVTARNFSNLGGHVFSNQGGIKIEAQESVVTKAHSIGGFEYRQSCFLFVCRRTASSNEALVGGQIMGAESVDIRAGGKILNDAGQVYAGKGMTLEAPEIIARGRPVHTVILRDKGLKALFGDTWARIYATDLGGSYTVQQGRLVLKGLAYQDGGVLQASEGVDGAIDVIRKPSRDAVRIEDHLGIFWW</sequence>
<dbReference type="KEGG" id="dac:Daci_1420"/>
<evidence type="ECO:0000313" key="3">
    <source>
        <dbReference type="Proteomes" id="UP000000784"/>
    </source>
</evidence>
<dbReference type="InterPro" id="IPR012334">
    <property type="entry name" value="Pectin_lyas_fold"/>
</dbReference>
<evidence type="ECO:0000313" key="2">
    <source>
        <dbReference type="EMBL" id="ABX34064.1"/>
    </source>
</evidence>
<proteinExistence type="predicted"/>